<comment type="caution">
    <text evidence="4">The sequence shown here is derived from an EMBL/GenBank/DDBJ whole genome shotgun (WGS) entry which is preliminary data.</text>
</comment>
<feature type="compositionally biased region" description="Acidic residues" evidence="1">
    <location>
        <begin position="260"/>
        <end position="272"/>
    </location>
</feature>
<keyword evidence="2" id="KW-1133">Transmembrane helix</keyword>
<protein>
    <submittedName>
        <fullName evidence="4">Uncharacterized protein</fullName>
    </submittedName>
</protein>
<gene>
    <name evidence="4" type="ORF">ACHAWU_003203</name>
</gene>
<evidence type="ECO:0000256" key="3">
    <source>
        <dbReference type="SAM" id="SignalP"/>
    </source>
</evidence>
<dbReference type="EMBL" id="JALLBG020000034">
    <property type="protein sequence ID" value="KAL3770894.1"/>
    <property type="molecule type" value="Genomic_DNA"/>
</dbReference>
<feature type="compositionally biased region" description="Basic and acidic residues" evidence="1">
    <location>
        <begin position="108"/>
        <end position="117"/>
    </location>
</feature>
<sequence length="693" mass="72627">MRQSLSIMAATTAVVAVAAGSGSNSNSQYDSMESQQQQHQHRVLDGWYGAPSWGLEPESSGKSGKGSGKSGKSSTDDDDDWSSGWEHGHGPWGPPPPPPPHPPGWWSAEHEHSESGKSGKSKSSKGSGDDGGSWVLVPPSGGWEGVDGWSVPESDSGKSGKGSSGKSGKGEEEEEDDDGAWEGSSSWSGPWGPPPPHPPFESTGKSGKSKSSKGSSDEEGWFGPWGPPPPESEGKSGKAKSGKSGDGEWVLVPPPPSGWNDDDGWSGPEEDSSSGKSGKSGSGSGSSKSGKGEVPEPEPSTWSPPPKVEEVEVEEEHTALNAICFEKGERVDCSAWGGDGHGDGEGAVSVAFTYTVDTDGEVDPESTIGSMENAILEDVAAHVEENDKYASFSGKISAAPGDGISDDDWCGDGHAVRCSVVKGEMSVSPSWSGDGHAGALDACAACKIVEDSMEGQDYTDIDGVTGAKYRNCDAECESGTVIAGAATVVPPQDEDLSGGALFAIWLAALAAIALLALLLARKRRSKAQEVNDDMSLISNDLDGNHFGDYEDPYANTIDVHKCTSIYCNCNSKLNETTFLPAPKSVDMARTRSDNGLAPSGAAVNQLSNEEEEPVRDDSANEVEHKGSIMRMPFAYQSEETTDRPLTPVNEIAHDSEIDTELESVADDDTNIPPPPPIAFHPSYNKQSSDEISI</sequence>
<dbReference type="Proteomes" id="UP001530293">
    <property type="component" value="Unassembled WGS sequence"/>
</dbReference>
<feature type="transmembrane region" description="Helical" evidence="2">
    <location>
        <begin position="500"/>
        <end position="520"/>
    </location>
</feature>
<evidence type="ECO:0000313" key="4">
    <source>
        <dbReference type="EMBL" id="KAL3770894.1"/>
    </source>
</evidence>
<reference evidence="4 5" key="1">
    <citation type="submission" date="2024-10" db="EMBL/GenBank/DDBJ databases">
        <title>Updated reference genomes for cyclostephanoid diatoms.</title>
        <authorList>
            <person name="Roberts W.R."/>
            <person name="Alverson A.J."/>
        </authorList>
    </citation>
    <scope>NUCLEOTIDE SEQUENCE [LARGE SCALE GENOMIC DNA]</scope>
    <source>
        <strain evidence="4 5">AJA232-27</strain>
    </source>
</reference>
<feature type="compositionally biased region" description="Acidic residues" evidence="1">
    <location>
        <begin position="657"/>
        <end position="669"/>
    </location>
</feature>
<evidence type="ECO:0000256" key="2">
    <source>
        <dbReference type="SAM" id="Phobius"/>
    </source>
</evidence>
<dbReference type="AlphaFoldDB" id="A0ABD3N5H8"/>
<feature type="compositionally biased region" description="Polar residues" evidence="1">
    <location>
        <begin position="683"/>
        <end position="693"/>
    </location>
</feature>
<keyword evidence="2" id="KW-0812">Transmembrane</keyword>
<feature type="compositionally biased region" description="Pro residues" evidence="1">
    <location>
        <begin position="92"/>
        <end position="103"/>
    </location>
</feature>
<evidence type="ECO:0000313" key="5">
    <source>
        <dbReference type="Proteomes" id="UP001530293"/>
    </source>
</evidence>
<feature type="signal peptide" evidence="3">
    <location>
        <begin position="1"/>
        <end position="20"/>
    </location>
</feature>
<feature type="compositionally biased region" description="Polar residues" evidence="1">
    <location>
        <begin position="28"/>
        <end position="38"/>
    </location>
</feature>
<feature type="region of interest" description="Disordered" evidence="1">
    <location>
        <begin position="638"/>
        <end position="693"/>
    </location>
</feature>
<keyword evidence="2" id="KW-0472">Membrane</keyword>
<proteinExistence type="predicted"/>
<keyword evidence="5" id="KW-1185">Reference proteome</keyword>
<keyword evidence="3" id="KW-0732">Signal</keyword>
<feature type="region of interest" description="Disordered" evidence="1">
    <location>
        <begin position="21"/>
        <end position="312"/>
    </location>
</feature>
<feature type="region of interest" description="Disordered" evidence="1">
    <location>
        <begin position="589"/>
        <end position="621"/>
    </location>
</feature>
<organism evidence="4 5">
    <name type="scientific">Discostella pseudostelligera</name>
    <dbReference type="NCBI Taxonomy" id="259834"/>
    <lineage>
        <taxon>Eukaryota</taxon>
        <taxon>Sar</taxon>
        <taxon>Stramenopiles</taxon>
        <taxon>Ochrophyta</taxon>
        <taxon>Bacillariophyta</taxon>
        <taxon>Coscinodiscophyceae</taxon>
        <taxon>Thalassiosirophycidae</taxon>
        <taxon>Stephanodiscales</taxon>
        <taxon>Stephanodiscaceae</taxon>
        <taxon>Discostella</taxon>
    </lineage>
</organism>
<feature type="compositionally biased region" description="Acidic residues" evidence="1">
    <location>
        <begin position="171"/>
        <end position="180"/>
    </location>
</feature>
<accession>A0ABD3N5H8</accession>
<feature type="compositionally biased region" description="Low complexity" evidence="1">
    <location>
        <begin position="181"/>
        <end position="190"/>
    </location>
</feature>
<feature type="chain" id="PRO_5044855925" evidence="3">
    <location>
        <begin position="21"/>
        <end position="693"/>
    </location>
</feature>
<name>A0ABD3N5H8_9STRA</name>
<evidence type="ECO:0000256" key="1">
    <source>
        <dbReference type="SAM" id="MobiDB-lite"/>
    </source>
</evidence>